<dbReference type="PROSITE" id="PS50893">
    <property type="entry name" value="ABC_TRANSPORTER_2"/>
    <property type="match status" value="1"/>
</dbReference>
<reference evidence="4 5" key="1">
    <citation type="submission" date="2023-07" db="EMBL/GenBank/DDBJ databases">
        <title>Bacillus lucianemedeirus sp. nov, a new species isolated from an immunobiological production facility.</title>
        <authorList>
            <person name="Costa L.V."/>
            <person name="Miranda R.V.S.L."/>
            <person name="Brandao M.L.L."/>
            <person name="Reis C.M.F."/>
            <person name="Frazao A.M."/>
            <person name="Cruz F.V."/>
            <person name="Baio P.V.P."/>
            <person name="Veras J.F.C."/>
            <person name="Ramos J.N."/>
            <person name="Vieira V."/>
        </authorList>
    </citation>
    <scope>NUCLEOTIDE SEQUENCE [LARGE SCALE GENOMIC DNA]</scope>
    <source>
        <strain evidence="4 5">B190/17</strain>
    </source>
</reference>
<evidence type="ECO:0000259" key="3">
    <source>
        <dbReference type="PROSITE" id="PS50893"/>
    </source>
</evidence>
<dbReference type="Gene3D" id="3.40.50.300">
    <property type="entry name" value="P-loop containing nucleotide triphosphate hydrolases"/>
    <property type="match status" value="1"/>
</dbReference>
<keyword evidence="1" id="KW-0547">Nucleotide-binding</keyword>
<evidence type="ECO:0000313" key="5">
    <source>
        <dbReference type="Proteomes" id="UP001619911"/>
    </source>
</evidence>
<dbReference type="EMBL" id="JAUIYO010000002">
    <property type="protein sequence ID" value="MFK2825255.1"/>
    <property type="molecule type" value="Genomic_DNA"/>
</dbReference>
<keyword evidence="5" id="KW-1185">Reference proteome</keyword>
<evidence type="ECO:0000256" key="1">
    <source>
        <dbReference type="ARBA" id="ARBA00022741"/>
    </source>
</evidence>
<feature type="domain" description="ABC transporter" evidence="3">
    <location>
        <begin position="6"/>
        <end position="246"/>
    </location>
</feature>
<dbReference type="InterPro" id="IPR003593">
    <property type="entry name" value="AAA+_ATPase"/>
</dbReference>
<dbReference type="RefSeq" id="WP_404315587.1">
    <property type="nucleotide sequence ID" value="NZ_JAUIYO010000002.1"/>
</dbReference>
<name>A0ABW8I701_9BACI</name>
<comment type="caution">
    <text evidence="4">The sequence shown here is derived from an EMBL/GenBank/DDBJ whole genome shotgun (WGS) entry which is preliminary data.</text>
</comment>
<dbReference type="PANTHER" id="PTHR43158">
    <property type="entry name" value="SKFA PEPTIDE EXPORT ATP-BINDING PROTEIN SKFE"/>
    <property type="match status" value="1"/>
</dbReference>
<dbReference type="SMART" id="SM00382">
    <property type="entry name" value="AAA"/>
    <property type="match status" value="1"/>
</dbReference>
<dbReference type="InterPro" id="IPR027417">
    <property type="entry name" value="P-loop_NTPase"/>
</dbReference>
<proteinExistence type="predicted"/>
<dbReference type="PANTHER" id="PTHR43158:SF2">
    <property type="entry name" value="SKFA PEPTIDE EXPORT ATP-BINDING PROTEIN SKFE"/>
    <property type="match status" value="1"/>
</dbReference>
<keyword evidence="2 4" id="KW-0067">ATP-binding</keyword>
<organism evidence="4 5">
    <name type="scientific">Bacillus lumedeiriae</name>
    <dbReference type="NCBI Taxonomy" id="3058829"/>
    <lineage>
        <taxon>Bacteria</taxon>
        <taxon>Bacillati</taxon>
        <taxon>Bacillota</taxon>
        <taxon>Bacilli</taxon>
        <taxon>Bacillales</taxon>
        <taxon>Bacillaceae</taxon>
        <taxon>Bacillus</taxon>
    </lineage>
</organism>
<sequence>MTEIIIHLENLHWFRDKKLILQNVNWSVQPGEHWALLGLNGAGKTSLLNMITGYQFPTKGKVSVLGYEYGKTNIQLVRQKIGFVSSSLNRFLTTFNHETALEAAVSGKFASIGLYEEVTDTDWQAAHELLASFRIEDKAKQPFRTLSQGEQKRVLLARAFMANPELLILDEPCTGLDIRAREELLHALSVQIRKTDSSLLYVTHHIEEIVPAITHVLLIADGRAIAAGRKEEILTNKHLSAAFKLPVDIEWKNERPWLRVMSEF</sequence>
<accession>A0ABW8I701</accession>
<dbReference type="PROSITE" id="PS00211">
    <property type="entry name" value="ABC_TRANSPORTER_1"/>
    <property type="match status" value="1"/>
</dbReference>
<dbReference type="GO" id="GO:0005524">
    <property type="term" value="F:ATP binding"/>
    <property type="evidence" value="ECO:0007669"/>
    <property type="project" value="UniProtKB-KW"/>
</dbReference>
<evidence type="ECO:0000313" key="4">
    <source>
        <dbReference type="EMBL" id="MFK2825255.1"/>
    </source>
</evidence>
<evidence type="ECO:0000256" key="2">
    <source>
        <dbReference type="ARBA" id="ARBA00022840"/>
    </source>
</evidence>
<gene>
    <name evidence="4" type="ORF">QYG89_06090</name>
</gene>
<dbReference type="InterPro" id="IPR003439">
    <property type="entry name" value="ABC_transporter-like_ATP-bd"/>
</dbReference>
<dbReference type="SUPFAM" id="SSF52540">
    <property type="entry name" value="P-loop containing nucleoside triphosphate hydrolases"/>
    <property type="match status" value="1"/>
</dbReference>
<dbReference type="Pfam" id="PF00005">
    <property type="entry name" value="ABC_tran"/>
    <property type="match status" value="1"/>
</dbReference>
<protein>
    <submittedName>
        <fullName evidence="4">ABC transporter ATP-binding protein</fullName>
    </submittedName>
</protein>
<dbReference type="Proteomes" id="UP001619911">
    <property type="component" value="Unassembled WGS sequence"/>
</dbReference>
<dbReference type="InterPro" id="IPR017871">
    <property type="entry name" value="ABC_transporter-like_CS"/>
</dbReference>